<keyword evidence="1" id="KW-0812">Transmembrane</keyword>
<evidence type="ECO:0000313" key="2">
    <source>
        <dbReference type="EMBL" id="GHB17740.1"/>
    </source>
</evidence>
<gene>
    <name evidence="2" type="ORF">GCM10007094_01690</name>
</gene>
<reference evidence="3" key="1">
    <citation type="journal article" date="2019" name="Int. J. Syst. Evol. Microbiol.">
        <title>The Global Catalogue of Microorganisms (GCM) 10K type strain sequencing project: providing services to taxonomists for standard genome sequencing and annotation.</title>
        <authorList>
            <consortium name="The Broad Institute Genomics Platform"/>
            <consortium name="The Broad Institute Genome Sequencing Center for Infectious Disease"/>
            <person name="Wu L."/>
            <person name="Ma J."/>
        </authorList>
    </citation>
    <scope>NUCLEOTIDE SEQUENCE [LARGE SCALE GENOMIC DNA]</scope>
    <source>
        <strain evidence="3">KCTC 12861</strain>
    </source>
</reference>
<protein>
    <submittedName>
        <fullName evidence="2">Uncharacterized protein</fullName>
    </submittedName>
</protein>
<feature type="transmembrane region" description="Helical" evidence="1">
    <location>
        <begin position="56"/>
        <end position="74"/>
    </location>
</feature>
<sequence length="343" mass="39373">MIFSTNFDDTSLSSIRKSIFVFGSMIVVFWLYEFTIKLPETYITSIGTPIEVKYDTVIAALTVFQAYLAIRLNFTFAIQKAKFQKVWIVDEQSFDGASLYAQLEDFAVLAEDIKTDAYEGSLDLSDLPERKEKEEQLQAWFLSASNQDNEIKQMLSQIKSDHDRRFSEFKDLLSRMLQQSDEATKLQLVSYAPSGPARSSAPENLVDHSDLDLDKVISDFLDIQRVRDEKLRRAFQGGQKFYQLGIIEKISELEELSNKLTKSHSDLSTVVEIYRQSALKQALEIPEGSLLKARNRRLMEMYIFERCVPLFVSVASVTISCLTLLFGKSTLVECFERIVRFFL</sequence>
<evidence type="ECO:0000313" key="3">
    <source>
        <dbReference type="Proteomes" id="UP000637980"/>
    </source>
</evidence>
<proteinExistence type="predicted"/>
<accession>A0ABQ3DWU1</accession>
<organism evidence="2 3">
    <name type="scientific">Pseudovibrio japonicus</name>
    <dbReference type="NCBI Taxonomy" id="366534"/>
    <lineage>
        <taxon>Bacteria</taxon>
        <taxon>Pseudomonadati</taxon>
        <taxon>Pseudomonadota</taxon>
        <taxon>Alphaproteobacteria</taxon>
        <taxon>Hyphomicrobiales</taxon>
        <taxon>Stappiaceae</taxon>
        <taxon>Pseudovibrio</taxon>
    </lineage>
</organism>
<dbReference type="RefSeq" id="WP_189434521.1">
    <property type="nucleotide sequence ID" value="NZ_BMXE01000001.1"/>
</dbReference>
<dbReference type="Proteomes" id="UP000637980">
    <property type="component" value="Unassembled WGS sequence"/>
</dbReference>
<evidence type="ECO:0000256" key="1">
    <source>
        <dbReference type="SAM" id="Phobius"/>
    </source>
</evidence>
<dbReference type="EMBL" id="BMXE01000001">
    <property type="protein sequence ID" value="GHB17740.1"/>
    <property type="molecule type" value="Genomic_DNA"/>
</dbReference>
<name>A0ABQ3DWU1_9HYPH</name>
<keyword evidence="1" id="KW-1133">Transmembrane helix</keyword>
<feature type="transmembrane region" description="Helical" evidence="1">
    <location>
        <begin position="303"/>
        <end position="326"/>
    </location>
</feature>
<keyword evidence="1" id="KW-0472">Membrane</keyword>
<keyword evidence="3" id="KW-1185">Reference proteome</keyword>
<comment type="caution">
    <text evidence="2">The sequence shown here is derived from an EMBL/GenBank/DDBJ whole genome shotgun (WGS) entry which is preliminary data.</text>
</comment>
<feature type="transmembrane region" description="Helical" evidence="1">
    <location>
        <begin position="19"/>
        <end position="36"/>
    </location>
</feature>